<dbReference type="PANTHER" id="PTHR30349">
    <property type="entry name" value="PHAGE INTEGRASE-RELATED"/>
    <property type="match status" value="1"/>
</dbReference>
<dbReference type="CDD" id="cd01189">
    <property type="entry name" value="INT_ICEBs1_C_like"/>
    <property type="match status" value="1"/>
</dbReference>
<dbReference type="InterPro" id="IPR011010">
    <property type="entry name" value="DNA_brk_join_enz"/>
</dbReference>
<dbReference type="PANTHER" id="PTHR30349:SF64">
    <property type="entry name" value="PROPHAGE INTEGRASE INTD-RELATED"/>
    <property type="match status" value="1"/>
</dbReference>
<evidence type="ECO:0000313" key="6">
    <source>
        <dbReference type="Proteomes" id="UP000179441"/>
    </source>
</evidence>
<protein>
    <submittedName>
        <fullName evidence="5">Site-specific integrase</fullName>
    </submittedName>
</protein>
<dbReference type="Proteomes" id="UP000179441">
    <property type="component" value="Unassembled WGS sequence"/>
</dbReference>
<dbReference type="InterPro" id="IPR002104">
    <property type="entry name" value="Integrase_catalytic"/>
</dbReference>
<dbReference type="PROSITE" id="PS51898">
    <property type="entry name" value="TYR_RECOMBINASE"/>
    <property type="match status" value="1"/>
</dbReference>
<proteinExistence type="inferred from homology"/>
<feature type="domain" description="Tyr recombinase" evidence="4">
    <location>
        <begin position="165"/>
        <end position="370"/>
    </location>
</feature>
<evidence type="ECO:0000313" key="5">
    <source>
        <dbReference type="EMBL" id="OHU78016.1"/>
    </source>
</evidence>
<dbReference type="InterPro" id="IPR050090">
    <property type="entry name" value="Tyrosine_recombinase_XerCD"/>
</dbReference>
<evidence type="ECO:0000259" key="4">
    <source>
        <dbReference type="PROSITE" id="PS51898"/>
    </source>
</evidence>
<comment type="similarity">
    <text evidence="1">Belongs to the 'phage' integrase family.</text>
</comment>
<keyword evidence="3" id="KW-0233">DNA recombination</keyword>
<dbReference type="RefSeq" id="WP_070951427.1">
    <property type="nucleotide sequence ID" value="NZ_CP050145.1"/>
</dbReference>
<dbReference type="AlphaFoldDB" id="A0A1S1M3Z6"/>
<reference evidence="5 6" key="1">
    <citation type="submission" date="2016-10" db="EMBL/GenBank/DDBJ databases">
        <title>Evaluation of Human, Veterinary and Environmental Mycobacterium chelonae Isolates by Core Genome Phylogenomic Analysis, Targeted Gene Comparison, and Anti-microbial Susceptibility Patterns: A Tale of Mistaken Identities.</title>
        <authorList>
            <person name="Fogelson S.B."/>
            <person name="Camus A.C."/>
            <person name="Lorenz W."/>
            <person name="Vasireddy R."/>
            <person name="Vasireddy S."/>
            <person name="Smith T."/>
            <person name="Brown-Elliott B.A."/>
            <person name="Wallace R.J.Jr."/>
            <person name="Hasan N.A."/>
            <person name="Reischl U."/>
            <person name="Sanchez S."/>
        </authorList>
    </citation>
    <scope>NUCLEOTIDE SEQUENCE [LARGE SCALE GENOMIC DNA]</scope>
    <source>
        <strain evidence="5 6">15518</strain>
    </source>
</reference>
<sequence length="391" mass="42138">MATISKYETASGAMLYRVRYRTPDHRQTDKRGFKTKRDAEAFAATVEVDKLTGSYVAPALGKITVGALGPDWLTRQQGIIKPSAFHSVESAWRVHVETRWAATAIADINHSAVQAWVTGLATKRKGTVVITAYSVLARILDDAVKDRRLAVNPARGVKLPARVKRKNIYLTAEQLQWLAVESGRYGSLVLLLGTAGLRWGEAAALRVGDVEFLKRRIVLHENAVTVGGDVHVGTLKSGKSRTVPLAAFVVDELAATCKGKEHGELIWSARDGGHLGPPSSHDSWLSGAVDRCQAVAGAARVKESKGGKEPTTAVFPRITAHALRHTAASLAISSGANVKVVQRMLGHSSAAMTLDVYADLFDDDLTAVADKLDESVGKVWAQRLRITGQQT</sequence>
<dbReference type="Gene3D" id="1.10.150.130">
    <property type="match status" value="1"/>
</dbReference>
<dbReference type="Gene3D" id="1.10.443.10">
    <property type="entry name" value="Intergrase catalytic core"/>
    <property type="match status" value="1"/>
</dbReference>
<dbReference type="Pfam" id="PF00589">
    <property type="entry name" value="Phage_integrase"/>
    <property type="match status" value="1"/>
</dbReference>
<dbReference type="GO" id="GO:0015074">
    <property type="term" value="P:DNA integration"/>
    <property type="evidence" value="ECO:0007669"/>
    <property type="project" value="InterPro"/>
</dbReference>
<dbReference type="InterPro" id="IPR013762">
    <property type="entry name" value="Integrase-like_cat_sf"/>
</dbReference>
<organism evidence="5 6">
    <name type="scientific">Mycobacteroides chelonae</name>
    <name type="common">Mycobacterium chelonae</name>
    <dbReference type="NCBI Taxonomy" id="1774"/>
    <lineage>
        <taxon>Bacteria</taxon>
        <taxon>Bacillati</taxon>
        <taxon>Actinomycetota</taxon>
        <taxon>Actinomycetes</taxon>
        <taxon>Mycobacteriales</taxon>
        <taxon>Mycobacteriaceae</taxon>
        <taxon>Mycobacteroides</taxon>
    </lineage>
</organism>
<dbReference type="Pfam" id="PF14657">
    <property type="entry name" value="Arm-DNA-bind_4"/>
    <property type="match status" value="1"/>
</dbReference>
<keyword evidence="2" id="KW-0238">DNA-binding</keyword>
<dbReference type="GO" id="GO:0006310">
    <property type="term" value="P:DNA recombination"/>
    <property type="evidence" value="ECO:0007669"/>
    <property type="project" value="UniProtKB-KW"/>
</dbReference>
<dbReference type="InterPro" id="IPR028259">
    <property type="entry name" value="AP2-like_int_N"/>
</dbReference>
<name>A0A1S1M3Z6_MYCCH</name>
<accession>A0A1S1M3Z6</accession>
<evidence type="ECO:0000256" key="3">
    <source>
        <dbReference type="ARBA" id="ARBA00023172"/>
    </source>
</evidence>
<evidence type="ECO:0000256" key="1">
    <source>
        <dbReference type="ARBA" id="ARBA00008857"/>
    </source>
</evidence>
<comment type="caution">
    <text evidence="5">The sequence shown here is derived from an EMBL/GenBank/DDBJ whole genome shotgun (WGS) entry which is preliminary data.</text>
</comment>
<dbReference type="SUPFAM" id="SSF56349">
    <property type="entry name" value="DNA breaking-rejoining enzymes"/>
    <property type="match status" value="1"/>
</dbReference>
<keyword evidence="6" id="KW-1185">Reference proteome</keyword>
<evidence type="ECO:0000256" key="2">
    <source>
        <dbReference type="ARBA" id="ARBA00023125"/>
    </source>
</evidence>
<dbReference type="EMBL" id="MLIS01000001">
    <property type="protein sequence ID" value="OHU78016.1"/>
    <property type="molecule type" value="Genomic_DNA"/>
</dbReference>
<dbReference type="InterPro" id="IPR010998">
    <property type="entry name" value="Integrase_recombinase_N"/>
</dbReference>
<gene>
    <name evidence="5" type="ORF">BKG84_06045</name>
</gene>
<dbReference type="GO" id="GO:0003677">
    <property type="term" value="F:DNA binding"/>
    <property type="evidence" value="ECO:0007669"/>
    <property type="project" value="UniProtKB-KW"/>
</dbReference>